<evidence type="ECO:0000313" key="3">
    <source>
        <dbReference type="EMBL" id="KAJ7390223.1"/>
    </source>
</evidence>
<sequence>MPPSHITRIGFTDRFQADCSSERSFIRGTSVDFTVSMLGVEGIYRTAVGYIVIGKSQIEAVMDGGTSRAVGHGKNTSASCSQTKDPDVEVNDPKGSYDSRLLDNCTQLPAFPLAPMALSSSENDTNNDTQVDENGCFGYPSGRLNTSSPKITFSTLVMKPYWEYDVCVQVMKDTRKSIACTSLKITPGDPSNVGIL</sequence>
<dbReference type="InterPro" id="IPR002859">
    <property type="entry name" value="PKD/REJ-like"/>
</dbReference>
<feature type="domain" description="PKD/REJ-like" evidence="2">
    <location>
        <begin position="31"/>
        <end position="195"/>
    </location>
</feature>
<accession>A0A9X0D959</accession>
<organism evidence="3 4">
    <name type="scientific">Desmophyllum pertusum</name>
    <dbReference type="NCBI Taxonomy" id="174260"/>
    <lineage>
        <taxon>Eukaryota</taxon>
        <taxon>Metazoa</taxon>
        <taxon>Cnidaria</taxon>
        <taxon>Anthozoa</taxon>
        <taxon>Hexacorallia</taxon>
        <taxon>Scleractinia</taxon>
        <taxon>Caryophylliina</taxon>
        <taxon>Caryophylliidae</taxon>
        <taxon>Desmophyllum</taxon>
    </lineage>
</organism>
<feature type="region of interest" description="Disordered" evidence="1">
    <location>
        <begin position="68"/>
        <end position="90"/>
    </location>
</feature>
<dbReference type="EMBL" id="MU825419">
    <property type="protein sequence ID" value="KAJ7390223.1"/>
    <property type="molecule type" value="Genomic_DNA"/>
</dbReference>
<dbReference type="Pfam" id="PF02010">
    <property type="entry name" value="REJ"/>
    <property type="match status" value="1"/>
</dbReference>
<dbReference type="AlphaFoldDB" id="A0A9X0D959"/>
<proteinExistence type="predicted"/>
<evidence type="ECO:0000313" key="4">
    <source>
        <dbReference type="Proteomes" id="UP001163046"/>
    </source>
</evidence>
<evidence type="ECO:0000259" key="2">
    <source>
        <dbReference type="Pfam" id="PF02010"/>
    </source>
</evidence>
<reference evidence="3" key="1">
    <citation type="submission" date="2023-01" db="EMBL/GenBank/DDBJ databases">
        <title>Genome assembly of the deep-sea coral Lophelia pertusa.</title>
        <authorList>
            <person name="Herrera S."/>
            <person name="Cordes E."/>
        </authorList>
    </citation>
    <scope>NUCLEOTIDE SEQUENCE</scope>
    <source>
        <strain evidence="3">USNM1676648</strain>
        <tissue evidence="3">Polyp</tissue>
    </source>
</reference>
<comment type="caution">
    <text evidence="3">The sequence shown here is derived from an EMBL/GenBank/DDBJ whole genome shotgun (WGS) entry which is preliminary data.</text>
</comment>
<protein>
    <recommendedName>
        <fullName evidence="2">PKD/REJ-like domain-containing protein</fullName>
    </recommendedName>
</protein>
<dbReference type="Proteomes" id="UP001163046">
    <property type="component" value="Unassembled WGS sequence"/>
</dbReference>
<keyword evidence="4" id="KW-1185">Reference proteome</keyword>
<feature type="compositionally biased region" description="Polar residues" evidence="1">
    <location>
        <begin position="74"/>
        <end position="83"/>
    </location>
</feature>
<name>A0A9X0D959_9CNID</name>
<evidence type="ECO:0000256" key="1">
    <source>
        <dbReference type="SAM" id="MobiDB-lite"/>
    </source>
</evidence>
<gene>
    <name evidence="3" type="ORF">OS493_026734</name>
</gene>